<name>A0A401RX30_CHIPU</name>
<evidence type="ECO:0000313" key="3">
    <source>
        <dbReference type="Proteomes" id="UP000287033"/>
    </source>
</evidence>
<dbReference type="OrthoDB" id="427644at2759"/>
<gene>
    <name evidence="2" type="ORF">chiPu_0001091</name>
</gene>
<comment type="caution">
    <text evidence="2">The sequence shown here is derived from an EMBL/GenBank/DDBJ whole genome shotgun (WGS) entry which is preliminary data.</text>
</comment>
<organism evidence="2 3">
    <name type="scientific">Chiloscyllium punctatum</name>
    <name type="common">Brownbanded bambooshark</name>
    <name type="synonym">Hemiscyllium punctatum</name>
    <dbReference type="NCBI Taxonomy" id="137246"/>
    <lineage>
        <taxon>Eukaryota</taxon>
        <taxon>Metazoa</taxon>
        <taxon>Chordata</taxon>
        <taxon>Craniata</taxon>
        <taxon>Vertebrata</taxon>
        <taxon>Chondrichthyes</taxon>
        <taxon>Elasmobranchii</taxon>
        <taxon>Galeomorphii</taxon>
        <taxon>Galeoidea</taxon>
        <taxon>Orectolobiformes</taxon>
        <taxon>Hemiscylliidae</taxon>
        <taxon>Chiloscyllium</taxon>
    </lineage>
</organism>
<evidence type="ECO:0000313" key="2">
    <source>
        <dbReference type="EMBL" id="GCC22703.1"/>
    </source>
</evidence>
<proteinExistence type="predicted"/>
<keyword evidence="3" id="KW-1185">Reference proteome</keyword>
<dbReference type="EMBL" id="BEZZ01000016">
    <property type="protein sequence ID" value="GCC22703.1"/>
    <property type="molecule type" value="Genomic_DNA"/>
</dbReference>
<feature type="region of interest" description="Disordered" evidence="1">
    <location>
        <begin position="278"/>
        <end position="298"/>
    </location>
</feature>
<dbReference type="STRING" id="137246.A0A401RX30"/>
<dbReference type="AlphaFoldDB" id="A0A401RX30"/>
<evidence type="ECO:0000256" key="1">
    <source>
        <dbReference type="SAM" id="MobiDB-lite"/>
    </source>
</evidence>
<dbReference type="Proteomes" id="UP000287033">
    <property type="component" value="Unassembled WGS sequence"/>
</dbReference>
<accession>A0A401RX30</accession>
<reference evidence="2 3" key="1">
    <citation type="journal article" date="2018" name="Nat. Ecol. Evol.">
        <title>Shark genomes provide insights into elasmobranch evolution and the origin of vertebrates.</title>
        <authorList>
            <person name="Hara Y"/>
            <person name="Yamaguchi K"/>
            <person name="Onimaru K"/>
            <person name="Kadota M"/>
            <person name="Koyanagi M"/>
            <person name="Keeley SD"/>
            <person name="Tatsumi K"/>
            <person name="Tanaka K"/>
            <person name="Motone F"/>
            <person name="Kageyama Y"/>
            <person name="Nozu R"/>
            <person name="Adachi N"/>
            <person name="Nishimura O"/>
            <person name="Nakagawa R"/>
            <person name="Tanegashima C"/>
            <person name="Kiyatake I"/>
            <person name="Matsumoto R"/>
            <person name="Murakumo K"/>
            <person name="Nishida K"/>
            <person name="Terakita A"/>
            <person name="Kuratani S"/>
            <person name="Sato K"/>
            <person name="Hyodo S Kuraku.S."/>
        </authorList>
    </citation>
    <scope>NUCLEOTIDE SEQUENCE [LARGE SCALE GENOMIC DNA]</scope>
</reference>
<protein>
    <submittedName>
        <fullName evidence="2">Uncharacterized protein</fullName>
    </submittedName>
</protein>
<sequence length="298" mass="32463">MSNSLSLANILSTALETAEKTTVSSCLAEKTDKASSRPPGFLSEKRQAAEVTALQHLVSTEWLKAWDQESSNNNEGGGVYEGINGVVVCSSGNGNALMMRENSVKSVQMGQPPPSLNCRSRAGSIFGSASIDYCDQIATETGVENADVVPRRNRFLDDCNNNWSCETSTSAASEGKVPEVFTNLLIVRKDTKVGERETLCKMKQADPDLALLRLKRTVRRKCNEALIAHHDLQTKGRPEPGSSFGQQDKLYTWAAVSQPTQSRDHVEGRIPGKIQAVWPPAKPWTEGNLKPAESGEQM</sequence>